<dbReference type="OrthoDB" id="8044407at2759"/>
<protein>
    <submittedName>
        <fullName evidence="9">(Mediterranean fruit fly) hypothetical protein</fullName>
    </submittedName>
</protein>
<feature type="transmembrane region" description="Helical" evidence="8">
    <location>
        <begin position="376"/>
        <end position="395"/>
    </location>
</feature>
<evidence type="ECO:0000256" key="1">
    <source>
        <dbReference type="ARBA" id="ARBA00004651"/>
    </source>
</evidence>
<feature type="transmembrane region" description="Helical" evidence="8">
    <location>
        <begin position="322"/>
        <end position="340"/>
    </location>
</feature>
<gene>
    <name evidence="9" type="ORF">CCAP1982_LOCUS20023</name>
</gene>
<dbReference type="GO" id="GO:0005886">
    <property type="term" value="C:plasma membrane"/>
    <property type="evidence" value="ECO:0007669"/>
    <property type="project" value="UniProtKB-SubCell"/>
</dbReference>
<evidence type="ECO:0000256" key="2">
    <source>
        <dbReference type="ARBA" id="ARBA00022475"/>
    </source>
</evidence>
<evidence type="ECO:0000256" key="6">
    <source>
        <dbReference type="ARBA" id="ARBA00023170"/>
    </source>
</evidence>
<comment type="caution">
    <text evidence="9">The sequence shown here is derived from an EMBL/GenBank/DDBJ whole genome shotgun (WGS) entry which is preliminary data.</text>
</comment>
<keyword evidence="5 8" id="KW-0472">Membrane</keyword>
<proteinExistence type="predicted"/>
<feature type="transmembrane region" description="Helical" evidence="8">
    <location>
        <begin position="564"/>
        <end position="587"/>
    </location>
</feature>
<keyword evidence="3 8" id="KW-0812">Transmembrane</keyword>
<evidence type="ECO:0000256" key="7">
    <source>
        <dbReference type="ARBA" id="ARBA00023180"/>
    </source>
</evidence>
<evidence type="ECO:0000256" key="5">
    <source>
        <dbReference type="ARBA" id="ARBA00023136"/>
    </source>
</evidence>
<dbReference type="AlphaFoldDB" id="A0A811VCE7"/>
<name>A0A811VCE7_CERCA</name>
<dbReference type="PANTHER" id="PTHR42643:SF39">
    <property type="entry name" value="IONOTROPIC RECEPTOR 56A-RELATED"/>
    <property type="match status" value="1"/>
</dbReference>
<comment type="subcellular location">
    <subcellularLocation>
        <location evidence="1">Cell membrane</location>
        <topology evidence="1">Multi-pass membrane protein</topology>
    </subcellularLocation>
</comment>
<evidence type="ECO:0000256" key="3">
    <source>
        <dbReference type="ARBA" id="ARBA00022692"/>
    </source>
</evidence>
<evidence type="ECO:0000313" key="9">
    <source>
        <dbReference type="EMBL" id="CAD7011912.1"/>
    </source>
</evidence>
<evidence type="ECO:0000256" key="4">
    <source>
        <dbReference type="ARBA" id="ARBA00022989"/>
    </source>
</evidence>
<organism evidence="9 10">
    <name type="scientific">Ceratitis capitata</name>
    <name type="common">Mediterranean fruit fly</name>
    <name type="synonym">Tephritis capitata</name>
    <dbReference type="NCBI Taxonomy" id="7213"/>
    <lineage>
        <taxon>Eukaryota</taxon>
        <taxon>Metazoa</taxon>
        <taxon>Ecdysozoa</taxon>
        <taxon>Arthropoda</taxon>
        <taxon>Hexapoda</taxon>
        <taxon>Insecta</taxon>
        <taxon>Pterygota</taxon>
        <taxon>Neoptera</taxon>
        <taxon>Endopterygota</taxon>
        <taxon>Diptera</taxon>
        <taxon>Brachycera</taxon>
        <taxon>Muscomorpha</taxon>
        <taxon>Tephritoidea</taxon>
        <taxon>Tephritidae</taxon>
        <taxon>Ceratitis</taxon>
        <taxon>Ceratitis</taxon>
    </lineage>
</organism>
<keyword evidence="4 8" id="KW-1133">Transmembrane helix</keyword>
<sequence length="605" mass="70395">MDPESANAYQLNTTFVIEVLHAIYEFYLFKNVVLYISEDYERTESAANFFNEYFVTFPLVPSIILISGEHVDPNDYRMNMLLSKPALSMVFTTGPNDTVMSLAAESLKHLHVLKTIFILTTKTEEANAYWDNGSAECDISTLINETYAWIWAEEFLNTILLTAQDNVFILDPYPELQVINKTGNWQVKDFFIDYYDDLKGYVLNTVIRYDLPRVFNHRHVNNRLQLSGTSGKLFTTFMKSINATIGDFDMANSPYEPAVMGEVIELVANRTIELSPHSLTALFAIDNIGTSYPIGINDWCIMVPFYNSSPEHLYLLHSFQNSTWLLVLFALIYISIALWLCTPQRPREYSTALLQALCSMLSIAPTTFFNTHNLRMSFLFFYLFVLGFITSNWYTTKIASYLMTSLPSAQLHTVDDVVRAQLRIKVFDYEYKRLETMPEQYPQRFLAQVDIVDKQFMDQHRETMNTSYAYSIQTDRWEFLNMQQQFLQKPLFRLSEICMGPFHHVFPMSHDSHLQIPLKYFIMHATQSGLLTYWQKSAFTDALSLRLVKIMLIHEDPRPLSMSFLRPIWCVWVLGLVLAFIIFVCELKNRFLVRLKRKLLLELGL</sequence>
<keyword evidence="10" id="KW-1185">Reference proteome</keyword>
<reference evidence="9" key="1">
    <citation type="submission" date="2020-11" db="EMBL/GenBank/DDBJ databases">
        <authorList>
            <person name="Whitehead M."/>
        </authorList>
    </citation>
    <scope>NUCLEOTIDE SEQUENCE</scope>
    <source>
        <strain evidence="9">EGII</strain>
    </source>
</reference>
<evidence type="ECO:0000313" key="10">
    <source>
        <dbReference type="Proteomes" id="UP000606786"/>
    </source>
</evidence>
<dbReference type="PANTHER" id="PTHR42643">
    <property type="entry name" value="IONOTROPIC RECEPTOR 20A-RELATED"/>
    <property type="match status" value="1"/>
</dbReference>
<accession>A0A811VCE7</accession>
<dbReference type="InterPro" id="IPR052192">
    <property type="entry name" value="Insect_Ionotropic_Sensory_Rcpt"/>
</dbReference>
<keyword evidence="7" id="KW-0325">Glycoprotein</keyword>
<evidence type="ECO:0000256" key="8">
    <source>
        <dbReference type="SAM" id="Phobius"/>
    </source>
</evidence>
<keyword evidence="6" id="KW-0675">Receptor</keyword>
<dbReference type="Proteomes" id="UP000606786">
    <property type="component" value="Unassembled WGS sequence"/>
</dbReference>
<keyword evidence="2" id="KW-1003">Cell membrane</keyword>
<dbReference type="EMBL" id="CAJHJT010000056">
    <property type="protein sequence ID" value="CAD7011912.1"/>
    <property type="molecule type" value="Genomic_DNA"/>
</dbReference>